<keyword evidence="1" id="KW-1133">Transmembrane helix</keyword>
<dbReference type="CDD" id="cd04179">
    <property type="entry name" value="DPM_DPG-synthase_like"/>
    <property type="match status" value="1"/>
</dbReference>
<keyword evidence="4" id="KW-1185">Reference proteome</keyword>
<reference evidence="3" key="2">
    <citation type="submission" date="2024-05" db="EMBL/GenBank/DDBJ databases">
        <title>Rhodohalobacter halophilus gen. nov., sp. nov., a moderately halophilic member of the family Balneolaceae.</title>
        <authorList>
            <person name="Xia J."/>
        </authorList>
    </citation>
    <scope>NUCLEOTIDE SEQUENCE</scope>
    <source>
        <strain evidence="3">WB101</strain>
    </source>
</reference>
<dbReference type="Proteomes" id="UP001165366">
    <property type="component" value="Unassembled WGS sequence"/>
</dbReference>
<keyword evidence="1" id="KW-0812">Transmembrane</keyword>
<comment type="caution">
    <text evidence="3">The sequence shown here is derived from an EMBL/GenBank/DDBJ whole genome shotgun (WGS) entry which is preliminary data.</text>
</comment>
<dbReference type="EMBL" id="JAKLWS010000001">
    <property type="protein sequence ID" value="MCG2587062.1"/>
    <property type="molecule type" value="Genomic_DNA"/>
</dbReference>
<dbReference type="InterPro" id="IPR001173">
    <property type="entry name" value="Glyco_trans_2-like"/>
</dbReference>
<feature type="transmembrane region" description="Helical" evidence="1">
    <location>
        <begin position="259"/>
        <end position="280"/>
    </location>
</feature>
<dbReference type="InterPro" id="IPR050256">
    <property type="entry name" value="Glycosyltransferase_2"/>
</dbReference>
<dbReference type="InterPro" id="IPR029044">
    <property type="entry name" value="Nucleotide-diphossugar_trans"/>
</dbReference>
<name>A0ABS9K8D6_9BACT</name>
<dbReference type="Gene3D" id="3.90.550.10">
    <property type="entry name" value="Spore Coat Polysaccharide Biosynthesis Protein SpsA, Chain A"/>
    <property type="match status" value="1"/>
</dbReference>
<keyword evidence="1" id="KW-0472">Membrane</keyword>
<dbReference type="SUPFAM" id="SSF53448">
    <property type="entry name" value="Nucleotide-diphospho-sugar transferases"/>
    <property type="match status" value="1"/>
</dbReference>
<evidence type="ECO:0000313" key="4">
    <source>
        <dbReference type="Proteomes" id="UP001165366"/>
    </source>
</evidence>
<feature type="transmembrane region" description="Helical" evidence="1">
    <location>
        <begin position="164"/>
        <end position="189"/>
    </location>
</feature>
<evidence type="ECO:0000313" key="3">
    <source>
        <dbReference type="EMBL" id="MCG2587062.1"/>
    </source>
</evidence>
<protein>
    <submittedName>
        <fullName evidence="3">Glycosyltransferase family 2 protein</fullName>
    </submittedName>
</protein>
<reference evidence="3" key="1">
    <citation type="submission" date="2022-01" db="EMBL/GenBank/DDBJ databases">
        <authorList>
            <person name="Wang Y."/>
        </authorList>
    </citation>
    <scope>NUCLEOTIDE SEQUENCE</scope>
    <source>
        <strain evidence="3">WB101</strain>
    </source>
</reference>
<gene>
    <name evidence="3" type="ORF">L6773_00690</name>
</gene>
<dbReference type="PANTHER" id="PTHR48090:SF7">
    <property type="entry name" value="RFBJ PROTEIN"/>
    <property type="match status" value="1"/>
</dbReference>
<dbReference type="RefSeq" id="WP_237851909.1">
    <property type="nucleotide sequence ID" value="NZ_JAKLWS010000001.1"/>
</dbReference>
<sequence length="287" mass="32378">MKNQVSIVIPAYNEEQGVSKQISAIHEVMANSNWNYELILVDDGSTDSTIEEIKKHDVKIIRLPENRGYGAALKEGISKAENDLIVITDADGTYPADAIPELLAKSNGYDMIVGARTTNDAKLPWERRPAKWILRKLASYLAGYKIPDLNSGLRVMKKPVIERFFHILPSGFSFTTTITLCMLCNDYLVHYHPISYAKRIGKSKIRPIDTYHFFLLILRTIILFNPLKIFLPFGTLFFLLGFAKLVFVDFPLRNVSETAVLGFLAAFIIWAIGLLSDQIARVGLARR</sequence>
<feature type="domain" description="Glycosyltransferase 2-like" evidence="2">
    <location>
        <begin position="6"/>
        <end position="164"/>
    </location>
</feature>
<evidence type="ECO:0000259" key="2">
    <source>
        <dbReference type="Pfam" id="PF00535"/>
    </source>
</evidence>
<dbReference type="PANTHER" id="PTHR48090">
    <property type="entry name" value="UNDECAPRENYL-PHOSPHATE 4-DEOXY-4-FORMAMIDO-L-ARABINOSE TRANSFERASE-RELATED"/>
    <property type="match status" value="1"/>
</dbReference>
<accession>A0ABS9K8D6</accession>
<proteinExistence type="predicted"/>
<organism evidence="3 4">
    <name type="scientific">Rhodohalobacter sulfatireducens</name>
    <dbReference type="NCBI Taxonomy" id="2911366"/>
    <lineage>
        <taxon>Bacteria</taxon>
        <taxon>Pseudomonadati</taxon>
        <taxon>Balneolota</taxon>
        <taxon>Balneolia</taxon>
        <taxon>Balneolales</taxon>
        <taxon>Balneolaceae</taxon>
        <taxon>Rhodohalobacter</taxon>
    </lineage>
</organism>
<dbReference type="Pfam" id="PF00535">
    <property type="entry name" value="Glycos_transf_2"/>
    <property type="match status" value="1"/>
</dbReference>
<evidence type="ECO:0000256" key="1">
    <source>
        <dbReference type="SAM" id="Phobius"/>
    </source>
</evidence>